<feature type="domain" description="Ionotropic glutamate receptor L-glutamate and glycine-binding" evidence="12">
    <location>
        <begin position="36"/>
        <end position="95"/>
    </location>
</feature>
<keyword evidence="6 11" id="KW-0472">Membrane</keyword>
<evidence type="ECO:0000313" key="14">
    <source>
        <dbReference type="Proteomes" id="UP000324222"/>
    </source>
</evidence>
<evidence type="ECO:0000256" key="2">
    <source>
        <dbReference type="ARBA" id="ARBA00022448"/>
    </source>
</evidence>
<evidence type="ECO:0000256" key="6">
    <source>
        <dbReference type="ARBA" id="ARBA00023136"/>
    </source>
</evidence>
<evidence type="ECO:0000256" key="1">
    <source>
        <dbReference type="ARBA" id="ARBA00004141"/>
    </source>
</evidence>
<comment type="caution">
    <text evidence="13">The sequence shown here is derived from an EMBL/GenBank/DDBJ whole genome shotgun (WGS) entry which is preliminary data.</text>
</comment>
<proteinExistence type="predicted"/>
<keyword evidence="3 11" id="KW-0812">Transmembrane</keyword>
<keyword evidence="5" id="KW-0406">Ion transport</keyword>
<dbReference type="SMART" id="SM00918">
    <property type="entry name" value="Lig_chan-Glu_bd"/>
    <property type="match status" value="1"/>
</dbReference>
<evidence type="ECO:0000256" key="10">
    <source>
        <dbReference type="ARBA" id="ARBA00023303"/>
    </source>
</evidence>
<reference evidence="13 14" key="1">
    <citation type="submission" date="2019-05" db="EMBL/GenBank/DDBJ databases">
        <title>Another draft genome of Portunus trituberculatus and its Hox gene families provides insights of decapod evolution.</title>
        <authorList>
            <person name="Jeong J.-H."/>
            <person name="Song I."/>
            <person name="Kim S."/>
            <person name="Choi T."/>
            <person name="Kim D."/>
            <person name="Ryu S."/>
            <person name="Kim W."/>
        </authorList>
    </citation>
    <scope>NUCLEOTIDE SEQUENCE [LARGE SCALE GENOMIC DNA]</scope>
    <source>
        <tissue evidence="13">Muscle</tissue>
    </source>
</reference>
<evidence type="ECO:0000256" key="8">
    <source>
        <dbReference type="ARBA" id="ARBA00023180"/>
    </source>
</evidence>
<evidence type="ECO:0000259" key="12">
    <source>
        <dbReference type="SMART" id="SM00918"/>
    </source>
</evidence>
<evidence type="ECO:0000256" key="5">
    <source>
        <dbReference type="ARBA" id="ARBA00023065"/>
    </source>
</evidence>
<keyword evidence="7 13" id="KW-0675">Receptor</keyword>
<dbReference type="OrthoDB" id="6503370at2759"/>
<dbReference type="GO" id="GO:0015276">
    <property type="term" value="F:ligand-gated monoatomic ion channel activity"/>
    <property type="evidence" value="ECO:0007669"/>
    <property type="project" value="InterPro"/>
</dbReference>
<protein>
    <submittedName>
        <fullName evidence="13">Glutamate receptor ionotropic, NMDA 2D</fullName>
    </submittedName>
</protein>
<dbReference type="Proteomes" id="UP000324222">
    <property type="component" value="Unassembled WGS sequence"/>
</dbReference>
<evidence type="ECO:0000256" key="4">
    <source>
        <dbReference type="ARBA" id="ARBA00022989"/>
    </source>
</evidence>
<gene>
    <name evidence="13" type="primary">GRIN2D_0</name>
    <name evidence="13" type="ORF">E2C01_073774</name>
</gene>
<dbReference type="InterPro" id="IPR019594">
    <property type="entry name" value="Glu/Gly-bd"/>
</dbReference>
<organism evidence="13 14">
    <name type="scientific">Portunus trituberculatus</name>
    <name type="common">Swimming crab</name>
    <name type="synonym">Neptunus trituberculatus</name>
    <dbReference type="NCBI Taxonomy" id="210409"/>
    <lineage>
        <taxon>Eukaryota</taxon>
        <taxon>Metazoa</taxon>
        <taxon>Ecdysozoa</taxon>
        <taxon>Arthropoda</taxon>
        <taxon>Crustacea</taxon>
        <taxon>Multicrustacea</taxon>
        <taxon>Malacostraca</taxon>
        <taxon>Eumalacostraca</taxon>
        <taxon>Eucarida</taxon>
        <taxon>Decapoda</taxon>
        <taxon>Pleocyemata</taxon>
        <taxon>Brachyura</taxon>
        <taxon>Eubrachyura</taxon>
        <taxon>Portunoidea</taxon>
        <taxon>Portunidae</taxon>
        <taxon>Portuninae</taxon>
        <taxon>Portunus</taxon>
    </lineage>
</organism>
<dbReference type="Pfam" id="PF10613">
    <property type="entry name" value="Lig_chan-Glu_bd"/>
    <property type="match status" value="1"/>
</dbReference>
<keyword evidence="14" id="KW-1185">Reference proteome</keyword>
<sequence>MIFFFTLSHPNDRLSKETVMVVAMEQNHRNKVVLQPDPAAPGGTRLLFRGFMVSVLEYLAQGLNFSFSYQRPPDGTWGAKLPNGSFSGMVGQVQRKDVNFGLGPFSIDAARYEVIDFTWPVSSVIVKVFAGRGSPEVDPWAFLLPLGPGVWTAMIASLLLLSIVTFFLSVVFSQEDLSIEHFVTRKFNFISILLRQCEYFSTNTITLSLHGLVAK</sequence>
<keyword evidence="4 11" id="KW-1133">Transmembrane helix</keyword>
<dbReference type="PANTHER" id="PTHR18966">
    <property type="entry name" value="IONOTROPIC GLUTAMATE RECEPTOR"/>
    <property type="match status" value="1"/>
</dbReference>
<keyword evidence="10" id="KW-0407">Ion channel</keyword>
<accession>A0A5B7IEE7</accession>
<keyword evidence="2" id="KW-0813">Transport</keyword>
<dbReference type="EMBL" id="VSRR010050651">
    <property type="protein sequence ID" value="MPC79258.1"/>
    <property type="molecule type" value="Genomic_DNA"/>
</dbReference>
<keyword evidence="8" id="KW-0325">Glycoprotein</keyword>
<dbReference type="SUPFAM" id="SSF53850">
    <property type="entry name" value="Periplasmic binding protein-like II"/>
    <property type="match status" value="1"/>
</dbReference>
<dbReference type="AlphaFoldDB" id="A0A5B7IEE7"/>
<dbReference type="GO" id="GO:0016020">
    <property type="term" value="C:membrane"/>
    <property type="evidence" value="ECO:0007669"/>
    <property type="project" value="UniProtKB-SubCell"/>
</dbReference>
<evidence type="ECO:0000256" key="7">
    <source>
        <dbReference type="ARBA" id="ARBA00023170"/>
    </source>
</evidence>
<evidence type="ECO:0000256" key="3">
    <source>
        <dbReference type="ARBA" id="ARBA00022692"/>
    </source>
</evidence>
<dbReference type="Gene3D" id="3.40.190.10">
    <property type="entry name" value="Periplasmic binding protein-like II"/>
    <property type="match status" value="1"/>
</dbReference>
<dbReference type="InterPro" id="IPR015683">
    <property type="entry name" value="Ionotropic_Glu_rcpt"/>
</dbReference>
<evidence type="ECO:0000313" key="13">
    <source>
        <dbReference type="EMBL" id="MPC79258.1"/>
    </source>
</evidence>
<evidence type="ECO:0000256" key="11">
    <source>
        <dbReference type="SAM" id="Phobius"/>
    </source>
</evidence>
<name>A0A5B7IEE7_PORTR</name>
<evidence type="ECO:0000256" key="9">
    <source>
        <dbReference type="ARBA" id="ARBA00023286"/>
    </source>
</evidence>
<feature type="transmembrane region" description="Helical" evidence="11">
    <location>
        <begin position="150"/>
        <end position="172"/>
    </location>
</feature>
<comment type="subcellular location">
    <subcellularLocation>
        <location evidence="1">Membrane</location>
        <topology evidence="1">Multi-pass membrane protein</topology>
    </subcellularLocation>
</comment>
<keyword evidence="9" id="KW-1071">Ligand-gated ion channel</keyword>